<dbReference type="AlphaFoldDB" id="A0A9P6GC26"/>
<evidence type="ECO:0000259" key="1">
    <source>
        <dbReference type="PROSITE" id="PS51387"/>
    </source>
</evidence>
<dbReference type="InterPro" id="IPR016167">
    <property type="entry name" value="FAD-bd_PCMH_sub1"/>
</dbReference>
<dbReference type="InterPro" id="IPR036318">
    <property type="entry name" value="FAD-bd_PCMH-like_sf"/>
</dbReference>
<dbReference type="GO" id="GO:0003885">
    <property type="term" value="F:D-arabinono-1,4-lactone oxidase activity"/>
    <property type="evidence" value="ECO:0007669"/>
    <property type="project" value="TreeGrafter"/>
</dbReference>
<comment type="caution">
    <text evidence="2">The sequence shown here is derived from an EMBL/GenBank/DDBJ whole genome shotgun (WGS) entry which is preliminary data.</text>
</comment>
<evidence type="ECO:0000313" key="2">
    <source>
        <dbReference type="EMBL" id="KAF9732947.1"/>
    </source>
</evidence>
<dbReference type="PANTHER" id="PTHR43762:SF1">
    <property type="entry name" value="D-ARABINONO-1,4-LACTONE OXIDASE"/>
    <property type="match status" value="1"/>
</dbReference>
<dbReference type="GO" id="GO:0005739">
    <property type="term" value="C:mitochondrion"/>
    <property type="evidence" value="ECO:0007669"/>
    <property type="project" value="TreeGrafter"/>
</dbReference>
<dbReference type="GO" id="GO:0071949">
    <property type="term" value="F:FAD binding"/>
    <property type="evidence" value="ECO:0007669"/>
    <property type="project" value="InterPro"/>
</dbReference>
<organism evidence="2 3">
    <name type="scientific">Paraphaeosphaeria minitans</name>
    <dbReference type="NCBI Taxonomy" id="565426"/>
    <lineage>
        <taxon>Eukaryota</taxon>
        <taxon>Fungi</taxon>
        <taxon>Dikarya</taxon>
        <taxon>Ascomycota</taxon>
        <taxon>Pezizomycotina</taxon>
        <taxon>Dothideomycetes</taxon>
        <taxon>Pleosporomycetidae</taxon>
        <taxon>Pleosporales</taxon>
        <taxon>Massarineae</taxon>
        <taxon>Didymosphaeriaceae</taxon>
        <taxon>Paraphaeosphaeria</taxon>
    </lineage>
</organism>
<accession>A0A9P6GC26</accession>
<gene>
    <name evidence="2" type="ORF">PMIN01_08629</name>
</gene>
<dbReference type="InterPro" id="IPR016169">
    <property type="entry name" value="FAD-bd_PCMH_sub2"/>
</dbReference>
<dbReference type="OrthoDB" id="610608at2759"/>
<evidence type="ECO:0000313" key="3">
    <source>
        <dbReference type="Proteomes" id="UP000756921"/>
    </source>
</evidence>
<name>A0A9P6GC26_9PLEO</name>
<dbReference type="SUPFAM" id="SSF56176">
    <property type="entry name" value="FAD-binding/transporter-associated domain-like"/>
    <property type="match status" value="1"/>
</dbReference>
<dbReference type="EMBL" id="WJXW01000009">
    <property type="protein sequence ID" value="KAF9732947.1"/>
    <property type="molecule type" value="Genomic_DNA"/>
</dbReference>
<protein>
    <recommendedName>
        <fullName evidence="1">FAD-binding PCMH-type domain-containing protein</fullName>
    </recommendedName>
</protein>
<dbReference type="InterPro" id="IPR016166">
    <property type="entry name" value="FAD-bd_PCMH"/>
</dbReference>
<dbReference type="PANTHER" id="PTHR43762">
    <property type="entry name" value="L-GULONOLACTONE OXIDASE"/>
    <property type="match status" value="1"/>
</dbReference>
<dbReference type="PROSITE" id="PS51387">
    <property type="entry name" value="FAD_PCMH"/>
    <property type="match status" value="1"/>
</dbReference>
<dbReference type="InterPro" id="IPR010031">
    <property type="entry name" value="FAD_lactone_oxidase-like"/>
</dbReference>
<keyword evidence="3" id="KW-1185">Reference proteome</keyword>
<sequence>MGPLLRREHLERTSILKEILDHVSEYATKYDKIDYLPLEKEVLKPVLADKFDPETQIRGFLRTFQHTIAYKLVNGKDTKTIINGKSFRVDLHRSPPVQHHFSLTDELKKLFVCTIDLKAAISDVFHPKHKYVKNLPIIYEDAQNTKLLECYSEVPFANWGQTVSNSPRFTFLPTTVRGVQRIVQFTAANNYRVRCAGYRHSWSPIFSQDNELFISFVNLNTVNTLPDPTSLIPGEYDPLAVPELKGIELKEETVPGKKRLCRVGVAVTNEEFRRWAVGGKTWSLPADVILVEVTIGGVNGPICHGAGITHKTLSDYVRCLEYVDCHGQLQIVDDEVQIKAAAGAFGLLGVVTHITFELDAMTYAVMKPLKEDVGLGVPPLDKNDIPEALRSDWFDAPDADQQLTSATAEFKNRAANEYYSEWFWFPYQRKIWTNTFNTTSEATGAIDYPDDKNVFLQWVQNWLGGVVTTDPFFNAIPGYWQAQLLATLAMATLPPTLGENNTPTYKTFLPNALHFRRGIQNMRVRDIELQIPLPPRKDDPSKPDFSIVQRAWWDVIKLVYKDADTGSDPSSAMRVALEMRLMAGSDVLMAPQKGNDLGTLSIEVLTLPDAVADDEWLDFAQRVIDTGVEARRYLKEVAYKDQILEFRGMLGEIGKQHGWTLDELQRRFSNELWDKMVYE</sequence>
<reference evidence="2" key="1">
    <citation type="journal article" date="2020" name="Mol. Plant Microbe Interact.">
        <title>Genome Sequence of the Biocontrol Agent Coniothyrium minitans strain Conio (IMI 134523).</title>
        <authorList>
            <person name="Patel D."/>
            <person name="Shittu T.A."/>
            <person name="Baroncelli R."/>
            <person name="Muthumeenakshi S."/>
            <person name="Osborne T.H."/>
            <person name="Janganan T.K."/>
            <person name="Sreenivasaprasad S."/>
        </authorList>
    </citation>
    <scope>NUCLEOTIDE SEQUENCE</scope>
    <source>
        <strain evidence="2">Conio</strain>
    </source>
</reference>
<dbReference type="Gene3D" id="3.30.43.10">
    <property type="entry name" value="Uridine Diphospho-n-acetylenolpyruvylglucosamine Reductase, domain 2"/>
    <property type="match status" value="1"/>
</dbReference>
<dbReference type="Proteomes" id="UP000756921">
    <property type="component" value="Unassembled WGS sequence"/>
</dbReference>
<feature type="domain" description="FAD-binding PCMH-type" evidence="1">
    <location>
        <begin position="163"/>
        <end position="361"/>
    </location>
</feature>
<proteinExistence type="predicted"/>
<dbReference type="Gene3D" id="3.30.465.10">
    <property type="match status" value="1"/>
</dbReference>